<protein>
    <submittedName>
        <fullName evidence="1">Uncharacterized protein</fullName>
    </submittedName>
</protein>
<dbReference type="Proteomes" id="UP001529510">
    <property type="component" value="Unassembled WGS sequence"/>
</dbReference>
<dbReference type="AlphaFoldDB" id="A0ABD0QSU1"/>
<organism evidence="1 2">
    <name type="scientific">Cirrhinus mrigala</name>
    <name type="common">Mrigala</name>
    <dbReference type="NCBI Taxonomy" id="683832"/>
    <lineage>
        <taxon>Eukaryota</taxon>
        <taxon>Metazoa</taxon>
        <taxon>Chordata</taxon>
        <taxon>Craniata</taxon>
        <taxon>Vertebrata</taxon>
        <taxon>Euteleostomi</taxon>
        <taxon>Actinopterygii</taxon>
        <taxon>Neopterygii</taxon>
        <taxon>Teleostei</taxon>
        <taxon>Ostariophysi</taxon>
        <taxon>Cypriniformes</taxon>
        <taxon>Cyprinidae</taxon>
        <taxon>Labeoninae</taxon>
        <taxon>Labeonini</taxon>
        <taxon>Cirrhinus</taxon>
    </lineage>
</organism>
<evidence type="ECO:0000313" key="1">
    <source>
        <dbReference type="EMBL" id="KAL0188808.1"/>
    </source>
</evidence>
<comment type="caution">
    <text evidence="1">The sequence shown here is derived from an EMBL/GenBank/DDBJ whole genome shotgun (WGS) entry which is preliminary data.</text>
</comment>
<evidence type="ECO:0000313" key="2">
    <source>
        <dbReference type="Proteomes" id="UP001529510"/>
    </source>
</evidence>
<keyword evidence="2" id="KW-1185">Reference proteome</keyword>
<reference evidence="1 2" key="1">
    <citation type="submission" date="2024-05" db="EMBL/GenBank/DDBJ databases">
        <title>Genome sequencing and assembly of Indian major carp, Cirrhinus mrigala (Hamilton, 1822).</title>
        <authorList>
            <person name="Mohindra V."/>
            <person name="Chowdhury L.M."/>
            <person name="Lal K."/>
            <person name="Jena J.K."/>
        </authorList>
    </citation>
    <scope>NUCLEOTIDE SEQUENCE [LARGE SCALE GENOMIC DNA]</scope>
    <source>
        <strain evidence="1">CM1030</strain>
        <tissue evidence="1">Blood</tissue>
    </source>
</reference>
<proteinExistence type="predicted"/>
<gene>
    <name evidence="1" type="ORF">M9458_015907</name>
</gene>
<sequence length="54" mass="5854">MSSETSNVGGIQGYLLKLHSFLGDTESRNAAIVCHDIIGDLGQECMITKNENEL</sequence>
<feature type="non-terminal residue" evidence="1">
    <location>
        <position position="54"/>
    </location>
</feature>
<dbReference type="EMBL" id="JAMKFB020000007">
    <property type="protein sequence ID" value="KAL0188808.1"/>
    <property type="molecule type" value="Genomic_DNA"/>
</dbReference>
<name>A0ABD0QSU1_CIRMR</name>
<accession>A0ABD0QSU1</accession>